<dbReference type="AlphaFoldDB" id="A0A0Q9YI64"/>
<dbReference type="EMBL" id="LKHV01000023">
    <property type="protein sequence ID" value="KRG17226.1"/>
    <property type="molecule type" value="Genomic_DNA"/>
</dbReference>
<feature type="region of interest" description="Disordered" evidence="1">
    <location>
        <begin position="185"/>
        <end position="206"/>
    </location>
</feature>
<dbReference type="RefSeq" id="WP_057625596.1">
    <property type="nucleotide sequence ID" value="NZ_LKHV02000002.1"/>
</dbReference>
<accession>A0A0Q9YI64</accession>
<reference evidence="3" key="3">
    <citation type="submission" date="2021-06" db="EMBL/GenBank/DDBJ databases">
        <title>Genomic Description and Analysis of Intracellular Bacteria, Candidatus Berkiella cookevillensis and Candidatus Berkiella aquae.</title>
        <authorList>
            <person name="Kidane D.T."/>
            <person name="Mehari Y.T."/>
            <person name="Rice F.C."/>
            <person name="Arivett B.A."/>
            <person name="Farone A.L."/>
            <person name="Berk S.G."/>
            <person name="Farone M.B."/>
        </authorList>
    </citation>
    <scope>NUCLEOTIDE SEQUENCE</scope>
    <source>
        <strain evidence="3">CC99</strain>
    </source>
</reference>
<organism evidence="2">
    <name type="scientific">Candidatus Berkiella cookevillensis</name>
    <dbReference type="NCBI Taxonomy" id="437022"/>
    <lineage>
        <taxon>Bacteria</taxon>
        <taxon>Pseudomonadati</taxon>
        <taxon>Pseudomonadota</taxon>
        <taxon>Gammaproteobacteria</taxon>
        <taxon>Candidatus Berkiellales</taxon>
        <taxon>Candidatus Berkiellaceae</taxon>
        <taxon>Candidatus Berkiella</taxon>
    </lineage>
</organism>
<name>A0A0Q9YI64_9GAMM</name>
<evidence type="ECO:0000313" key="3">
    <source>
        <dbReference type="EMBL" id="MCS5709754.1"/>
    </source>
</evidence>
<reference evidence="2" key="1">
    <citation type="submission" date="2015-09" db="EMBL/GenBank/DDBJ databases">
        <title>Draft Genome Sequences of Two Novel Amoeba-resistant Intranuclear Bacteria, Candidatus Berkiella cookevillensis and Candidatus Berkiella aquae.</title>
        <authorList>
            <person name="Mehari Y.T."/>
            <person name="Arivett B.A."/>
            <person name="Farone A.L."/>
            <person name="Gunderson J.H."/>
            <person name="Farone M.B."/>
        </authorList>
    </citation>
    <scope>NUCLEOTIDE SEQUENCE [LARGE SCALE GENOMIC DNA]</scope>
    <source>
        <strain evidence="2">CC99</strain>
    </source>
</reference>
<reference evidence="3" key="2">
    <citation type="journal article" date="2016" name="Genome Announc.">
        <title>Draft Genome Sequences of Two Novel Amoeba-Resistant Intranuclear Bacteria, 'Candidatus Berkiella cookevillensis' and 'Candidatus Berkiella aquae'.</title>
        <authorList>
            <person name="Mehari Y.T."/>
            <person name="Arivett B.A."/>
            <person name="Farone A.L."/>
            <person name="Gunderson J.H."/>
            <person name="Farone M.B."/>
        </authorList>
    </citation>
    <scope>NUCLEOTIDE SEQUENCE</scope>
    <source>
        <strain evidence="3">CC99</strain>
    </source>
</reference>
<proteinExistence type="predicted"/>
<protein>
    <submittedName>
        <fullName evidence="2">Uncharacterized protein</fullName>
    </submittedName>
</protein>
<dbReference type="EMBL" id="LKHV02000002">
    <property type="protein sequence ID" value="MCS5709754.1"/>
    <property type="molecule type" value="Genomic_DNA"/>
</dbReference>
<sequence length="206" mass="23859">MCTVETFGKEGFSQLEALKQSGISVYIFSRTNPAHVDRIQAQLGTNIPGKAFYSYEHHNTKCTLIDSLMHEIKTEFPNAQPKDIQYYYKDVEQGPFSKLWWLPPLRWLLSPLGMWFHRSAVNHVSNLKKESQSKGYNLLPFNFRTTPAITKQLEKLGWLKSDSDKPDISTSPNFLVRRSARIAQQQRKDEKSLIAQKIPKKERKSM</sequence>
<comment type="caution">
    <text evidence="2">The sequence shown here is derived from an EMBL/GenBank/DDBJ whole genome shotgun (WGS) entry which is preliminary data.</text>
</comment>
<keyword evidence="4" id="KW-1185">Reference proteome</keyword>
<evidence type="ECO:0000313" key="2">
    <source>
        <dbReference type="EMBL" id="KRG17226.1"/>
    </source>
</evidence>
<evidence type="ECO:0000256" key="1">
    <source>
        <dbReference type="SAM" id="MobiDB-lite"/>
    </source>
</evidence>
<gene>
    <name evidence="3" type="ORF">CC99x_012680</name>
    <name evidence="2" type="ORF">CC99x_02513</name>
</gene>
<dbReference type="Proteomes" id="UP000051494">
    <property type="component" value="Unassembled WGS sequence"/>
</dbReference>
<evidence type="ECO:0000313" key="4">
    <source>
        <dbReference type="Proteomes" id="UP000051494"/>
    </source>
</evidence>